<evidence type="ECO:0000313" key="8">
    <source>
        <dbReference type="EMBL" id="DBA03063.1"/>
    </source>
</evidence>
<dbReference type="CDD" id="cd08204">
    <property type="entry name" value="ArfGap"/>
    <property type="match status" value="1"/>
</dbReference>
<keyword evidence="4" id="KW-0862">Zinc</keyword>
<feature type="compositionally biased region" description="Low complexity" evidence="6">
    <location>
        <begin position="422"/>
        <end position="442"/>
    </location>
</feature>
<evidence type="ECO:0000313" key="9">
    <source>
        <dbReference type="Proteomes" id="UP001146120"/>
    </source>
</evidence>
<reference evidence="8" key="2">
    <citation type="journal article" date="2023" name="Microbiol Resour">
        <title>Decontamination and Annotation of the Draft Genome Sequence of the Oomycete Lagenidium giganteum ARSEF 373.</title>
        <authorList>
            <person name="Morgan W.R."/>
            <person name="Tartar A."/>
        </authorList>
    </citation>
    <scope>NUCLEOTIDE SEQUENCE</scope>
    <source>
        <strain evidence="8">ARSEF 373</strain>
    </source>
</reference>
<gene>
    <name evidence="8" type="ORF">N0F65_003310</name>
</gene>
<feature type="region of interest" description="Disordered" evidence="6">
    <location>
        <begin position="417"/>
        <end position="461"/>
    </location>
</feature>
<evidence type="ECO:0000256" key="6">
    <source>
        <dbReference type="SAM" id="MobiDB-lite"/>
    </source>
</evidence>
<dbReference type="AlphaFoldDB" id="A0AAV2ZD04"/>
<keyword evidence="2" id="KW-0479">Metal-binding</keyword>
<keyword evidence="3 5" id="KW-0863">Zinc-finger</keyword>
<name>A0AAV2ZD04_9STRA</name>
<organism evidence="8 9">
    <name type="scientific">Lagenidium giganteum</name>
    <dbReference type="NCBI Taxonomy" id="4803"/>
    <lineage>
        <taxon>Eukaryota</taxon>
        <taxon>Sar</taxon>
        <taxon>Stramenopiles</taxon>
        <taxon>Oomycota</taxon>
        <taxon>Peronosporomycetes</taxon>
        <taxon>Pythiales</taxon>
        <taxon>Pythiaceae</taxon>
    </lineage>
</organism>
<evidence type="ECO:0000256" key="3">
    <source>
        <dbReference type="ARBA" id="ARBA00022771"/>
    </source>
</evidence>
<proteinExistence type="predicted"/>
<reference evidence="8" key="1">
    <citation type="submission" date="2022-11" db="EMBL/GenBank/DDBJ databases">
        <authorList>
            <person name="Morgan W.R."/>
            <person name="Tartar A."/>
        </authorList>
    </citation>
    <scope>NUCLEOTIDE SEQUENCE</scope>
    <source>
        <strain evidence="8">ARSEF 373</strain>
    </source>
</reference>
<dbReference type="InterPro" id="IPR038508">
    <property type="entry name" value="ArfGAP_dom_sf"/>
</dbReference>
<dbReference type="Proteomes" id="UP001146120">
    <property type="component" value="Unassembled WGS sequence"/>
</dbReference>
<feature type="region of interest" description="Disordered" evidence="6">
    <location>
        <begin position="367"/>
        <end position="405"/>
    </location>
</feature>
<dbReference type="InterPro" id="IPR037278">
    <property type="entry name" value="ARFGAP/RecO"/>
</dbReference>
<dbReference type="FunFam" id="1.10.220.150:FF:000009">
    <property type="entry name" value="stromal membrane-associated protein 1 isoform X1"/>
    <property type="match status" value="1"/>
</dbReference>
<dbReference type="InterPro" id="IPR044520">
    <property type="entry name" value="ARF_GAP_AGD5/15"/>
</dbReference>
<accession>A0AAV2ZD04</accession>
<dbReference type="Pfam" id="PF01412">
    <property type="entry name" value="ArfGap"/>
    <property type="match status" value="1"/>
</dbReference>
<dbReference type="PANTHER" id="PTHR46419">
    <property type="entry name" value="ADP-RIBOSYLATION FACTOR GTPASE-ACTIVATING PROTEIN AGD5"/>
    <property type="match status" value="1"/>
</dbReference>
<dbReference type="InterPro" id="IPR001164">
    <property type="entry name" value="ArfGAP_dom"/>
</dbReference>
<dbReference type="PROSITE" id="PS50115">
    <property type="entry name" value="ARFGAP"/>
    <property type="match status" value="1"/>
</dbReference>
<feature type="domain" description="Arf-GAP" evidence="7">
    <location>
        <begin position="16"/>
        <end position="137"/>
    </location>
</feature>
<dbReference type="PRINTS" id="PR00405">
    <property type="entry name" value="REVINTRACTNG"/>
</dbReference>
<evidence type="ECO:0000259" key="7">
    <source>
        <dbReference type="PROSITE" id="PS50115"/>
    </source>
</evidence>
<feature type="compositionally biased region" description="Low complexity" evidence="6">
    <location>
        <begin position="155"/>
        <end position="179"/>
    </location>
</feature>
<protein>
    <recommendedName>
        <fullName evidence="7">Arf-GAP domain-containing protein</fullName>
    </recommendedName>
</protein>
<dbReference type="Gene3D" id="1.10.220.150">
    <property type="entry name" value="Arf GTPase activating protein"/>
    <property type="match status" value="1"/>
</dbReference>
<dbReference type="PANTHER" id="PTHR46419:SF2">
    <property type="entry name" value="ADP-RIBOSYLATION FACTOR GTPASE-ACTIVATING PROTEIN AGD5"/>
    <property type="match status" value="1"/>
</dbReference>
<dbReference type="GO" id="GO:0008270">
    <property type="term" value="F:zinc ion binding"/>
    <property type="evidence" value="ECO:0007669"/>
    <property type="project" value="UniProtKB-KW"/>
</dbReference>
<evidence type="ECO:0000256" key="4">
    <source>
        <dbReference type="ARBA" id="ARBA00022833"/>
    </source>
</evidence>
<keyword evidence="9" id="KW-1185">Reference proteome</keyword>
<dbReference type="GO" id="GO:0005096">
    <property type="term" value="F:GTPase activator activity"/>
    <property type="evidence" value="ECO:0007669"/>
    <property type="project" value="UniProtKB-KW"/>
</dbReference>
<feature type="region of interest" description="Disordered" evidence="6">
    <location>
        <begin position="133"/>
        <end position="249"/>
    </location>
</feature>
<comment type="caution">
    <text evidence="8">The sequence shown here is derived from an EMBL/GenBank/DDBJ whole genome shotgun (WGS) entry which is preliminary data.</text>
</comment>
<evidence type="ECO:0000256" key="5">
    <source>
        <dbReference type="PROSITE-ProRule" id="PRU00288"/>
    </source>
</evidence>
<sequence>MSRSGSKAPDDQVKLKKILDELTKKEENKFCADCGTRGPRWASINLGVFICIACSGIHRSLGVHLTFVRSVNLDSWTSEQVAQMKEWGNARAKEYYEATVPRDYRIPTEHSSVREKEMWIRDKYERKRFVDHNDDRRTSSRKKRADSDEEETRTKSSSRTNSRTNSRGESSSNRTSSSSRRAEPAPAPKAAPVTNDILNFDAFSSPVPVSTPQPAAPTQPAQAPKQDEWAAFTSSSSTPAAPPQGFTDAFAAAPPAAPAVQSKMANIMASFGPAPVAPTPFGAPQGMMGGNPMGGNPMGGNAMMGGMGAPQQGFGNPMMAQGQQPSMMMNPMQNQMFGGQPQQPQQGMHMGMNNMMGGNMGFQGAPQMGFQQHQQPQQHFQQQQQQQPNAFGGNPMGQMNMGHMGGQMNMGMGMNPMGGGMNMNPMGFQPNQQARPPQQPNQGSLNQPFVNLQAGGANPFF</sequence>
<dbReference type="SUPFAM" id="SSF57863">
    <property type="entry name" value="ArfGap/RecO-like zinc finger"/>
    <property type="match status" value="1"/>
</dbReference>
<evidence type="ECO:0000256" key="2">
    <source>
        <dbReference type="ARBA" id="ARBA00022723"/>
    </source>
</evidence>
<dbReference type="SMART" id="SM00105">
    <property type="entry name" value="ArfGap"/>
    <property type="match status" value="1"/>
</dbReference>
<dbReference type="EMBL" id="DAKRPA010000023">
    <property type="protein sequence ID" value="DBA03063.1"/>
    <property type="molecule type" value="Genomic_DNA"/>
</dbReference>
<feature type="compositionally biased region" description="Low complexity" evidence="6">
    <location>
        <begin position="218"/>
        <end position="239"/>
    </location>
</feature>
<feature type="compositionally biased region" description="Low complexity" evidence="6">
    <location>
        <begin position="370"/>
        <end position="405"/>
    </location>
</feature>
<keyword evidence="1" id="KW-0343">GTPase activation</keyword>
<evidence type="ECO:0000256" key="1">
    <source>
        <dbReference type="ARBA" id="ARBA00022468"/>
    </source>
</evidence>